<evidence type="ECO:0000313" key="2">
    <source>
        <dbReference type="EMBL" id="RKO88042.1"/>
    </source>
</evidence>
<organism evidence="2 3">
    <name type="scientific">Blyttiomyces helicus</name>
    <dbReference type="NCBI Taxonomy" id="388810"/>
    <lineage>
        <taxon>Eukaryota</taxon>
        <taxon>Fungi</taxon>
        <taxon>Fungi incertae sedis</taxon>
        <taxon>Chytridiomycota</taxon>
        <taxon>Chytridiomycota incertae sedis</taxon>
        <taxon>Chytridiomycetes</taxon>
        <taxon>Chytridiomycetes incertae sedis</taxon>
        <taxon>Blyttiomyces</taxon>
    </lineage>
</organism>
<accession>A0A4P9W7I3</accession>
<keyword evidence="3" id="KW-1185">Reference proteome</keyword>
<dbReference type="Proteomes" id="UP000269721">
    <property type="component" value="Unassembled WGS sequence"/>
</dbReference>
<dbReference type="EMBL" id="KZ996978">
    <property type="protein sequence ID" value="RKO88042.1"/>
    <property type="molecule type" value="Genomic_DNA"/>
</dbReference>
<gene>
    <name evidence="2" type="ORF">BDK51DRAFT_39171</name>
</gene>
<feature type="compositionally biased region" description="Polar residues" evidence="1">
    <location>
        <begin position="21"/>
        <end position="46"/>
    </location>
</feature>
<evidence type="ECO:0000256" key="1">
    <source>
        <dbReference type="SAM" id="MobiDB-lite"/>
    </source>
</evidence>
<feature type="region of interest" description="Disordered" evidence="1">
    <location>
        <begin position="66"/>
        <end position="93"/>
    </location>
</feature>
<evidence type="ECO:0000313" key="3">
    <source>
        <dbReference type="Proteomes" id="UP000269721"/>
    </source>
</evidence>
<protein>
    <submittedName>
        <fullName evidence="2">Uncharacterized protein</fullName>
    </submittedName>
</protein>
<name>A0A4P9W7I3_9FUNG</name>
<dbReference type="AlphaFoldDB" id="A0A4P9W7I3"/>
<reference evidence="3" key="1">
    <citation type="journal article" date="2018" name="Nat. Microbiol.">
        <title>Leveraging single-cell genomics to expand the fungal tree of life.</title>
        <authorList>
            <person name="Ahrendt S.R."/>
            <person name="Quandt C.A."/>
            <person name="Ciobanu D."/>
            <person name="Clum A."/>
            <person name="Salamov A."/>
            <person name="Andreopoulos B."/>
            <person name="Cheng J.F."/>
            <person name="Woyke T."/>
            <person name="Pelin A."/>
            <person name="Henrissat B."/>
            <person name="Reynolds N.K."/>
            <person name="Benny G.L."/>
            <person name="Smith M.E."/>
            <person name="James T.Y."/>
            <person name="Grigoriev I.V."/>
        </authorList>
    </citation>
    <scope>NUCLEOTIDE SEQUENCE [LARGE SCALE GENOMIC DNA]</scope>
</reference>
<sequence length="135" mass="14542">MPTRGGRSAGLAIRSAKNGKSKGQSTRRGIFASSQSVEKQNTTQRPKTPDLAVAVSMWRRAREKIPTKRPLVRPLRASAAARTGCTRDDEGTPLSPAAQELASACDGPLRPVPRVRMVPTGGFEQVERSVESAYL</sequence>
<feature type="region of interest" description="Disordered" evidence="1">
    <location>
        <begin position="1"/>
        <end position="50"/>
    </location>
</feature>
<proteinExistence type="predicted"/>